<accession>A0A804RGK8</accession>
<organism evidence="3 4">
    <name type="scientific">Zea mays</name>
    <name type="common">Maize</name>
    <dbReference type="NCBI Taxonomy" id="4577"/>
    <lineage>
        <taxon>Eukaryota</taxon>
        <taxon>Viridiplantae</taxon>
        <taxon>Streptophyta</taxon>
        <taxon>Embryophyta</taxon>
        <taxon>Tracheophyta</taxon>
        <taxon>Spermatophyta</taxon>
        <taxon>Magnoliopsida</taxon>
        <taxon>Liliopsida</taxon>
        <taxon>Poales</taxon>
        <taxon>Poaceae</taxon>
        <taxon>PACMAD clade</taxon>
        <taxon>Panicoideae</taxon>
        <taxon>Andropogonodae</taxon>
        <taxon>Andropogoneae</taxon>
        <taxon>Tripsacinae</taxon>
        <taxon>Zea</taxon>
    </lineage>
</organism>
<reference evidence="4" key="1">
    <citation type="journal article" date="2009" name="Science">
        <title>The B73 maize genome: complexity, diversity, and dynamics.</title>
        <authorList>
            <person name="Schnable P.S."/>
            <person name="Ware D."/>
            <person name="Fulton R.S."/>
            <person name="Stein J.C."/>
            <person name="Wei F."/>
            <person name="Pasternak S."/>
            <person name="Liang C."/>
            <person name="Zhang J."/>
            <person name="Fulton L."/>
            <person name="Graves T.A."/>
            <person name="Minx P."/>
            <person name="Reily A.D."/>
            <person name="Courtney L."/>
            <person name="Kruchowski S.S."/>
            <person name="Tomlinson C."/>
            <person name="Strong C."/>
            <person name="Delehaunty K."/>
            <person name="Fronick C."/>
            <person name="Courtney B."/>
            <person name="Rock S.M."/>
            <person name="Belter E."/>
            <person name="Du F."/>
            <person name="Kim K."/>
            <person name="Abbott R.M."/>
            <person name="Cotton M."/>
            <person name="Levy A."/>
            <person name="Marchetto P."/>
            <person name="Ochoa K."/>
            <person name="Jackson S.M."/>
            <person name="Gillam B."/>
            <person name="Chen W."/>
            <person name="Yan L."/>
            <person name="Higginbotham J."/>
            <person name="Cardenas M."/>
            <person name="Waligorski J."/>
            <person name="Applebaum E."/>
            <person name="Phelps L."/>
            <person name="Falcone J."/>
            <person name="Kanchi K."/>
            <person name="Thane T."/>
            <person name="Scimone A."/>
            <person name="Thane N."/>
            <person name="Henke J."/>
            <person name="Wang T."/>
            <person name="Ruppert J."/>
            <person name="Shah N."/>
            <person name="Rotter K."/>
            <person name="Hodges J."/>
            <person name="Ingenthron E."/>
            <person name="Cordes M."/>
            <person name="Kohlberg S."/>
            <person name="Sgro J."/>
            <person name="Delgado B."/>
            <person name="Mead K."/>
            <person name="Chinwalla A."/>
            <person name="Leonard S."/>
            <person name="Crouse K."/>
            <person name="Collura K."/>
            <person name="Kudrna D."/>
            <person name="Currie J."/>
            <person name="He R."/>
            <person name="Angelova A."/>
            <person name="Rajasekar S."/>
            <person name="Mueller T."/>
            <person name="Lomeli R."/>
            <person name="Scara G."/>
            <person name="Ko A."/>
            <person name="Delaney K."/>
            <person name="Wissotski M."/>
            <person name="Lopez G."/>
            <person name="Campos D."/>
            <person name="Braidotti M."/>
            <person name="Ashley E."/>
            <person name="Golser W."/>
            <person name="Kim H."/>
            <person name="Lee S."/>
            <person name="Lin J."/>
            <person name="Dujmic Z."/>
            <person name="Kim W."/>
            <person name="Talag J."/>
            <person name="Zuccolo A."/>
            <person name="Fan C."/>
            <person name="Sebastian A."/>
            <person name="Kramer M."/>
            <person name="Spiegel L."/>
            <person name="Nascimento L."/>
            <person name="Zutavern T."/>
            <person name="Miller B."/>
            <person name="Ambroise C."/>
            <person name="Muller S."/>
            <person name="Spooner W."/>
            <person name="Narechania A."/>
            <person name="Ren L."/>
            <person name="Wei S."/>
            <person name="Kumari S."/>
            <person name="Faga B."/>
            <person name="Levy M.J."/>
            <person name="McMahan L."/>
            <person name="Van Buren P."/>
            <person name="Vaughn M.W."/>
            <person name="Ying K."/>
            <person name="Yeh C.-T."/>
            <person name="Emrich S.J."/>
            <person name="Jia Y."/>
            <person name="Kalyanaraman A."/>
            <person name="Hsia A.-P."/>
            <person name="Barbazuk W.B."/>
            <person name="Baucom R.S."/>
            <person name="Brutnell T.P."/>
            <person name="Carpita N.C."/>
            <person name="Chaparro C."/>
            <person name="Chia J.-M."/>
            <person name="Deragon J.-M."/>
            <person name="Estill J.C."/>
            <person name="Fu Y."/>
            <person name="Jeddeloh J.A."/>
            <person name="Han Y."/>
            <person name="Lee H."/>
            <person name="Li P."/>
            <person name="Lisch D.R."/>
            <person name="Liu S."/>
            <person name="Liu Z."/>
            <person name="Nagel D.H."/>
            <person name="McCann M.C."/>
            <person name="SanMiguel P."/>
            <person name="Myers A.M."/>
            <person name="Nettleton D."/>
            <person name="Nguyen J."/>
            <person name="Penning B.W."/>
            <person name="Ponnala L."/>
            <person name="Schneider K.L."/>
            <person name="Schwartz D.C."/>
            <person name="Sharma A."/>
            <person name="Soderlund C."/>
            <person name="Springer N.M."/>
            <person name="Sun Q."/>
            <person name="Wang H."/>
            <person name="Waterman M."/>
            <person name="Westerman R."/>
            <person name="Wolfgruber T.K."/>
            <person name="Yang L."/>
            <person name="Yu Y."/>
            <person name="Zhang L."/>
            <person name="Zhou S."/>
            <person name="Zhu Q."/>
            <person name="Bennetzen J.L."/>
            <person name="Dawe R.K."/>
            <person name="Jiang J."/>
            <person name="Jiang N."/>
            <person name="Presting G.G."/>
            <person name="Wessler S.R."/>
            <person name="Aluru S."/>
            <person name="Martienssen R.A."/>
            <person name="Clifton S.W."/>
            <person name="McCombie W.R."/>
            <person name="Wing R.A."/>
            <person name="Wilson R.K."/>
        </authorList>
    </citation>
    <scope>NUCLEOTIDE SEQUENCE [LARGE SCALE GENOMIC DNA]</scope>
    <source>
        <strain evidence="4">cv. B73</strain>
    </source>
</reference>
<feature type="signal peptide" evidence="2">
    <location>
        <begin position="1"/>
        <end position="18"/>
    </location>
</feature>
<sequence length="110" mass="12822">MRLNLLLRSILVFYSISCQMLDEQMTPTKSPTIWRDSVMNRDHKEIRPSASLSPESLLFHRRLCSAAFSFGVFFYICILSLDTLLIFTHSFTSFLFLHLLHKNYSAMPTN</sequence>
<reference evidence="3" key="3">
    <citation type="submission" date="2021-05" db="UniProtKB">
        <authorList>
            <consortium name="EnsemblPlants"/>
        </authorList>
    </citation>
    <scope>IDENTIFICATION</scope>
    <source>
        <strain evidence="3">cv. B73</strain>
    </source>
</reference>
<keyword evidence="1" id="KW-1133">Transmembrane helix</keyword>
<reference evidence="3" key="2">
    <citation type="submission" date="2019-07" db="EMBL/GenBank/DDBJ databases">
        <authorList>
            <person name="Seetharam A."/>
            <person name="Woodhouse M."/>
            <person name="Cannon E."/>
        </authorList>
    </citation>
    <scope>NUCLEOTIDE SEQUENCE [LARGE SCALE GENOMIC DNA]</scope>
    <source>
        <strain evidence="3">cv. B73</strain>
    </source>
</reference>
<keyword evidence="4" id="KW-1185">Reference proteome</keyword>
<protein>
    <submittedName>
        <fullName evidence="3">Uncharacterized protein</fullName>
    </submittedName>
</protein>
<evidence type="ECO:0000313" key="4">
    <source>
        <dbReference type="Proteomes" id="UP000007305"/>
    </source>
</evidence>
<dbReference type="Gramene" id="Zm00001eb418050_T001">
    <property type="protein sequence ID" value="Zm00001eb418050_P001"/>
    <property type="gene ID" value="Zm00001eb418050"/>
</dbReference>
<feature type="chain" id="PRO_5032701448" evidence="2">
    <location>
        <begin position="19"/>
        <end position="110"/>
    </location>
</feature>
<evidence type="ECO:0000256" key="1">
    <source>
        <dbReference type="SAM" id="Phobius"/>
    </source>
</evidence>
<dbReference type="EnsemblPlants" id="Zm00001eb418050_T001">
    <property type="protein sequence ID" value="Zm00001eb418050_P001"/>
    <property type="gene ID" value="Zm00001eb418050"/>
</dbReference>
<evidence type="ECO:0000313" key="3">
    <source>
        <dbReference type="EnsemblPlants" id="Zm00001eb418050_P001"/>
    </source>
</evidence>
<keyword evidence="1" id="KW-0472">Membrane</keyword>
<dbReference type="AlphaFoldDB" id="A0A804RGK8"/>
<proteinExistence type="predicted"/>
<dbReference type="InParanoid" id="A0A804RGK8"/>
<dbReference type="Proteomes" id="UP000007305">
    <property type="component" value="Chromosome 10"/>
</dbReference>
<evidence type="ECO:0000256" key="2">
    <source>
        <dbReference type="SAM" id="SignalP"/>
    </source>
</evidence>
<keyword evidence="2" id="KW-0732">Signal</keyword>
<name>A0A804RGK8_MAIZE</name>
<keyword evidence="1" id="KW-0812">Transmembrane</keyword>
<feature type="transmembrane region" description="Helical" evidence="1">
    <location>
        <begin position="72"/>
        <end position="97"/>
    </location>
</feature>